<dbReference type="AlphaFoldDB" id="A0A9N9BWD3"/>
<reference evidence="1" key="1">
    <citation type="submission" date="2021-06" db="EMBL/GenBank/DDBJ databases">
        <authorList>
            <person name="Kallberg Y."/>
            <person name="Tangrot J."/>
            <person name="Rosling A."/>
        </authorList>
    </citation>
    <scope>NUCLEOTIDE SEQUENCE</scope>
    <source>
        <strain evidence="1">UK204</strain>
    </source>
</reference>
<keyword evidence="2" id="KW-1185">Reference proteome</keyword>
<comment type="caution">
    <text evidence="1">The sequence shown here is derived from an EMBL/GenBank/DDBJ whole genome shotgun (WGS) entry which is preliminary data.</text>
</comment>
<accession>A0A9N9BWD3</accession>
<evidence type="ECO:0000313" key="1">
    <source>
        <dbReference type="EMBL" id="CAG8579442.1"/>
    </source>
</evidence>
<protein>
    <submittedName>
        <fullName evidence="1">13941_t:CDS:1</fullName>
    </submittedName>
</protein>
<name>A0A9N9BWD3_9GLOM</name>
<proteinExistence type="predicted"/>
<sequence length="86" mass="10224">MNINYYREAHLIKKRILMSEVISKIPDKLELPEEEELEDELVSDSLYTKIDKNFDDMCGKFMGDLLFRFPYMVTISTNIARLMNKK</sequence>
<dbReference type="Proteomes" id="UP000789570">
    <property type="component" value="Unassembled WGS sequence"/>
</dbReference>
<evidence type="ECO:0000313" key="2">
    <source>
        <dbReference type="Proteomes" id="UP000789570"/>
    </source>
</evidence>
<dbReference type="EMBL" id="CAJVPQ010002007">
    <property type="protein sequence ID" value="CAG8579442.1"/>
    <property type="molecule type" value="Genomic_DNA"/>
</dbReference>
<gene>
    <name evidence="1" type="ORF">FCALED_LOCUS7518</name>
</gene>
<organism evidence="1 2">
    <name type="scientific">Funneliformis caledonium</name>
    <dbReference type="NCBI Taxonomy" id="1117310"/>
    <lineage>
        <taxon>Eukaryota</taxon>
        <taxon>Fungi</taxon>
        <taxon>Fungi incertae sedis</taxon>
        <taxon>Mucoromycota</taxon>
        <taxon>Glomeromycotina</taxon>
        <taxon>Glomeromycetes</taxon>
        <taxon>Glomerales</taxon>
        <taxon>Glomeraceae</taxon>
        <taxon>Funneliformis</taxon>
    </lineage>
</organism>